<dbReference type="EMBL" id="LBUZ01000010">
    <property type="protein sequence ID" value="KKQ75495.1"/>
    <property type="molecule type" value="Genomic_DNA"/>
</dbReference>
<dbReference type="PANTHER" id="PTHR13504:SF38">
    <property type="entry name" value="FIDO DOMAIN-CONTAINING PROTEIN"/>
    <property type="match status" value="1"/>
</dbReference>
<sequence length="328" mass="37744">MLIPPKYNLIPKISELLSSIEASREVIDSISILPEIEQNIRRTSSLKSSLFSARIEGNELTLDDLGGPSKTQAKAEVFNTLKALNYVAIKSKKDINIDELLQIHRLTMQGLTDISSLGTFRSEMSATFNKAGVAIYMHPPPRYIPVLVKRMIKFINSPRERFVPIKAALAHYSFEKIHPFLDGNGRVGRLLTQKILIQGGYGMKGLLAIEEYIDNNRTDYYRALEEPEKDVTDYLIFILESIETTAKKAKQEILAKQNVDRADFLLPRRAEIYRIIKDQKMVNFDQIRRRFLKVNQRTLRYDLKKLQDDRFVKKLGSTRGVYYTIART</sequence>
<keyword evidence="2" id="KW-0067">ATP-binding</keyword>
<evidence type="ECO:0000259" key="3">
    <source>
        <dbReference type="PROSITE" id="PS51459"/>
    </source>
</evidence>
<dbReference type="PANTHER" id="PTHR13504">
    <property type="entry name" value="FIDO DOMAIN-CONTAINING PROTEIN DDB_G0283145"/>
    <property type="match status" value="1"/>
</dbReference>
<dbReference type="AlphaFoldDB" id="A0A0G0KIY7"/>
<dbReference type="InterPro" id="IPR003812">
    <property type="entry name" value="Fido"/>
</dbReference>
<evidence type="ECO:0000256" key="1">
    <source>
        <dbReference type="PIRSR" id="PIRSR640198-1"/>
    </source>
</evidence>
<feature type="active site" evidence="1">
    <location>
        <position position="178"/>
    </location>
</feature>
<dbReference type="PROSITE" id="PS51459">
    <property type="entry name" value="FIDO"/>
    <property type="match status" value="1"/>
</dbReference>
<comment type="caution">
    <text evidence="4">The sequence shown here is derived from an EMBL/GenBank/DDBJ whole genome shotgun (WGS) entry which is preliminary data.</text>
</comment>
<feature type="domain" description="Fido" evidence="3">
    <location>
        <begin position="95"/>
        <end position="240"/>
    </location>
</feature>
<protein>
    <recommendedName>
        <fullName evidence="3">Fido domain-containing protein</fullName>
    </recommendedName>
</protein>
<dbReference type="Gene3D" id="1.10.10.10">
    <property type="entry name" value="Winged helix-like DNA-binding domain superfamily/Winged helix DNA-binding domain"/>
    <property type="match status" value="1"/>
</dbReference>
<evidence type="ECO:0000256" key="2">
    <source>
        <dbReference type="PIRSR" id="PIRSR640198-2"/>
    </source>
</evidence>
<dbReference type="GO" id="GO:0005524">
    <property type="term" value="F:ATP binding"/>
    <property type="evidence" value="ECO:0007669"/>
    <property type="project" value="UniProtKB-KW"/>
</dbReference>
<name>A0A0G0KIY7_9BACT</name>
<dbReference type="InterPro" id="IPR040198">
    <property type="entry name" value="Fido_containing"/>
</dbReference>
<evidence type="ECO:0000313" key="4">
    <source>
        <dbReference type="EMBL" id="KKQ75495.1"/>
    </source>
</evidence>
<keyword evidence="2" id="KW-0547">Nucleotide-binding</keyword>
<gene>
    <name evidence="4" type="ORF">US96_C0010G0011</name>
</gene>
<evidence type="ECO:0000313" key="5">
    <source>
        <dbReference type="Proteomes" id="UP000034181"/>
    </source>
</evidence>
<dbReference type="SUPFAM" id="SSF140931">
    <property type="entry name" value="Fic-like"/>
    <property type="match status" value="1"/>
</dbReference>
<reference evidence="4 5" key="1">
    <citation type="journal article" date="2015" name="Nature">
        <title>rRNA introns, odd ribosomes, and small enigmatic genomes across a large radiation of phyla.</title>
        <authorList>
            <person name="Brown C.T."/>
            <person name="Hug L.A."/>
            <person name="Thomas B.C."/>
            <person name="Sharon I."/>
            <person name="Castelle C.J."/>
            <person name="Singh A."/>
            <person name="Wilkins M.J."/>
            <person name="Williams K.H."/>
            <person name="Banfield J.F."/>
        </authorList>
    </citation>
    <scope>NUCLEOTIDE SEQUENCE [LARGE SCALE GENOMIC DNA]</scope>
</reference>
<feature type="binding site" evidence="2">
    <location>
        <begin position="220"/>
        <end position="221"/>
    </location>
    <ligand>
        <name>ATP</name>
        <dbReference type="ChEBI" id="CHEBI:30616"/>
    </ligand>
</feature>
<dbReference type="SUPFAM" id="SSF46785">
    <property type="entry name" value="Winged helix' DNA-binding domain"/>
    <property type="match status" value="1"/>
</dbReference>
<dbReference type="Gene3D" id="1.10.3290.10">
    <property type="entry name" value="Fido-like domain"/>
    <property type="match status" value="1"/>
</dbReference>
<dbReference type="InterPro" id="IPR036597">
    <property type="entry name" value="Fido-like_dom_sf"/>
</dbReference>
<dbReference type="Pfam" id="PF02661">
    <property type="entry name" value="Fic"/>
    <property type="match status" value="1"/>
</dbReference>
<organism evidence="4 5">
    <name type="scientific">Candidatus Woesebacteria bacterium GW2011_GWB1_38_5b</name>
    <dbReference type="NCBI Taxonomy" id="1618569"/>
    <lineage>
        <taxon>Bacteria</taxon>
        <taxon>Candidatus Woeseibacteriota</taxon>
    </lineage>
</organism>
<dbReference type="InterPro" id="IPR036390">
    <property type="entry name" value="WH_DNA-bd_sf"/>
</dbReference>
<dbReference type="Proteomes" id="UP000034181">
    <property type="component" value="Unassembled WGS sequence"/>
</dbReference>
<dbReference type="InterPro" id="IPR036388">
    <property type="entry name" value="WH-like_DNA-bd_sf"/>
</dbReference>
<feature type="binding site" evidence="2">
    <location>
        <begin position="182"/>
        <end position="189"/>
    </location>
    <ligand>
        <name>ATP</name>
        <dbReference type="ChEBI" id="CHEBI:30616"/>
    </ligand>
</feature>
<proteinExistence type="predicted"/>
<accession>A0A0G0KIY7</accession>